<dbReference type="EMBL" id="CACVKT020007566">
    <property type="protein sequence ID" value="CAC5408571.1"/>
    <property type="molecule type" value="Genomic_DNA"/>
</dbReference>
<evidence type="ECO:0000313" key="1">
    <source>
        <dbReference type="EMBL" id="CAC5408571.1"/>
    </source>
</evidence>
<protein>
    <submittedName>
        <fullName evidence="1">Uncharacterized protein</fullName>
    </submittedName>
</protein>
<gene>
    <name evidence="1" type="ORF">MCOR_41950</name>
</gene>
<proteinExistence type="predicted"/>
<dbReference type="AlphaFoldDB" id="A0A6J8DM44"/>
<keyword evidence="2" id="KW-1185">Reference proteome</keyword>
<accession>A0A6J8DM44</accession>
<sequence>MVLYLICIPSVQSFRCASSDVFISFTKIKDITDNYRTFTNDIKTTKSRFYFCPLELILLIPNGTEGYHYSLVYAPHPEWDRRLPLLVSLAPHPEWDRRLPLLVSLAPHPEWDRRLPLLVSLAPHPEWDRRLPLLVSLAPHPEWDRRLPLLVSLAPHPEWDRRLPLLVSLSSSRMGQKATTTR</sequence>
<organism evidence="1 2">
    <name type="scientific">Mytilus coruscus</name>
    <name type="common">Sea mussel</name>
    <dbReference type="NCBI Taxonomy" id="42192"/>
    <lineage>
        <taxon>Eukaryota</taxon>
        <taxon>Metazoa</taxon>
        <taxon>Spiralia</taxon>
        <taxon>Lophotrochozoa</taxon>
        <taxon>Mollusca</taxon>
        <taxon>Bivalvia</taxon>
        <taxon>Autobranchia</taxon>
        <taxon>Pteriomorphia</taxon>
        <taxon>Mytilida</taxon>
        <taxon>Mytiloidea</taxon>
        <taxon>Mytilidae</taxon>
        <taxon>Mytilinae</taxon>
        <taxon>Mytilus</taxon>
    </lineage>
</organism>
<evidence type="ECO:0000313" key="2">
    <source>
        <dbReference type="Proteomes" id="UP000507470"/>
    </source>
</evidence>
<reference evidence="1 2" key="1">
    <citation type="submission" date="2020-06" db="EMBL/GenBank/DDBJ databases">
        <authorList>
            <person name="Li R."/>
            <person name="Bekaert M."/>
        </authorList>
    </citation>
    <scope>NUCLEOTIDE SEQUENCE [LARGE SCALE GENOMIC DNA]</scope>
    <source>
        <strain evidence="2">wild</strain>
    </source>
</reference>
<dbReference type="Proteomes" id="UP000507470">
    <property type="component" value="Unassembled WGS sequence"/>
</dbReference>
<name>A0A6J8DM44_MYTCO</name>